<dbReference type="STRING" id="660122.C7YSH4"/>
<dbReference type="InParanoid" id="C7YSH4"/>
<proteinExistence type="predicted"/>
<dbReference type="Pfam" id="PF06985">
    <property type="entry name" value="HET"/>
    <property type="match status" value="1"/>
</dbReference>
<evidence type="ECO:0000259" key="2">
    <source>
        <dbReference type="Pfam" id="PF06985"/>
    </source>
</evidence>
<dbReference type="Proteomes" id="UP000005206">
    <property type="component" value="Chromosome 5"/>
</dbReference>
<dbReference type="PANTHER" id="PTHR24148">
    <property type="entry name" value="ANKYRIN REPEAT DOMAIN-CONTAINING PROTEIN 39 HOMOLOG-RELATED"/>
    <property type="match status" value="1"/>
</dbReference>
<dbReference type="VEuPathDB" id="FungiDB:NECHADRAFT_80737"/>
<accession>C7YSH4</accession>
<dbReference type="KEGG" id="nhe:NECHADRAFT_80737"/>
<evidence type="ECO:0000256" key="1">
    <source>
        <dbReference type="SAM" id="Coils"/>
    </source>
</evidence>
<dbReference type="PANTHER" id="PTHR24148:SF73">
    <property type="entry name" value="HET DOMAIN PROTEIN (AFU_ORTHOLOGUE AFUA_8G01020)"/>
    <property type="match status" value="1"/>
</dbReference>
<dbReference type="GeneID" id="9668275"/>
<feature type="domain" description="Heterokaryon incompatibility" evidence="2">
    <location>
        <begin position="459"/>
        <end position="590"/>
    </location>
</feature>
<dbReference type="AlphaFoldDB" id="C7YSH4"/>
<dbReference type="eggNOG" id="ENOG502QTW7">
    <property type="taxonomic scope" value="Eukaryota"/>
</dbReference>
<name>C7YSH4_FUSV7</name>
<dbReference type="InterPro" id="IPR052895">
    <property type="entry name" value="HetReg/Transcr_Mod"/>
</dbReference>
<evidence type="ECO:0000313" key="4">
    <source>
        <dbReference type="Proteomes" id="UP000005206"/>
    </source>
</evidence>
<dbReference type="HOGENOM" id="CLU_288215_0_0_1"/>
<dbReference type="InterPro" id="IPR010730">
    <property type="entry name" value="HET"/>
</dbReference>
<organism evidence="3 4">
    <name type="scientific">Fusarium vanettenii (strain ATCC MYA-4622 / CBS 123669 / FGSC 9596 / NRRL 45880 / 77-13-4)</name>
    <name type="common">Fusarium solani subsp. pisi</name>
    <dbReference type="NCBI Taxonomy" id="660122"/>
    <lineage>
        <taxon>Eukaryota</taxon>
        <taxon>Fungi</taxon>
        <taxon>Dikarya</taxon>
        <taxon>Ascomycota</taxon>
        <taxon>Pezizomycotina</taxon>
        <taxon>Sordariomycetes</taxon>
        <taxon>Hypocreomycetidae</taxon>
        <taxon>Hypocreales</taxon>
        <taxon>Nectriaceae</taxon>
        <taxon>Fusarium</taxon>
        <taxon>Fusarium solani species complex</taxon>
        <taxon>Fusarium vanettenii</taxon>
    </lineage>
</organism>
<dbReference type="OrthoDB" id="2157530at2759"/>
<dbReference type="RefSeq" id="XP_003050960.1">
    <property type="nucleotide sequence ID" value="XM_003050914.1"/>
</dbReference>
<gene>
    <name evidence="3" type="ORF">NECHADRAFT_80737</name>
</gene>
<keyword evidence="1" id="KW-0175">Coiled coil</keyword>
<keyword evidence="4" id="KW-1185">Reference proteome</keyword>
<dbReference type="EMBL" id="GG698899">
    <property type="protein sequence ID" value="EEU45247.1"/>
    <property type="molecule type" value="Genomic_DNA"/>
</dbReference>
<evidence type="ECO:0000313" key="3">
    <source>
        <dbReference type="EMBL" id="EEU45247.1"/>
    </source>
</evidence>
<feature type="coiled-coil region" evidence="1">
    <location>
        <begin position="388"/>
        <end position="415"/>
    </location>
</feature>
<sequence>MALENEDSSASATVDKAWPSEYSTRREFSPFYNGPSFERWRELELDGDELDMFLDDLPQIPRLQAEEIRSYCRPTLSNCYSRINFHTERPPWPESYGGLAWVDDRTDPPGNESAYARRCRTPAQLDEALKNQRLPDSNGPDAARRLMYIASEAFVGVDTLITRQRPADWRPGWFNLEFHLPVFLIRSKDALRETTNEYPQRRWRDVSFLSHEGDQEKFSICKAQISCLVAGRDEWNWTAYAFVDPHLDDEIYLDTDELDEDLGYEDPISAGNLDGCSPLWNPREYFLAIFSFRIMQIQREWDDVARELERRIDRYKQDHPLSLSEYTESTTARLSYDWTLLVMTLLDELLTALAKSNRSWDIFYLQDDGNAYFRDLKGAEPLGSLQNIKRCFGKLERCRENLQNLKETVTSYSRATSPLYNQLSFHNSEIRLLKFTAPWTGATLAFTLVVVPLPKSPKYVALSYNWGQHTRTVTIRLNNFVVPITTNLYDALRRLRAGGAQYVWADALCINQQDPDERSVQVQRMRAIFQKASRVAVWLGPEARVNKTGLQLQADTTYVDLDHQPDLVSSVVLRDLLSRPYWERVWIIQEVAVASDVVVYFGRYSISWEEFVNCCRLYARDATISSRRLSNSSPSGLATLLQFRDDKKTGKHVSFSEAIRRSRSSLSTDPRDKLFALLGLSFNGKDLIPEPNYINSPEEVFIEFTAALIKSYAPLDYIYLKAAHRTVGEDLPSWVPDWTKLDDVITQRQFDYIIQLPQRELEPGGISVFSLSEATLTVKGMIVDTVHYLGNILVGQNGDIEAPGTATWPDVPELNLGSDATVLIFKTLTGVGLRSERNWDSLDVYYVEADESCSTDEGEESSLSSSLENTSELLAPIHAWLAANCMARLGARSLGNWWKRLIAEASHIGDVPRVSRHVHDCIRCGMRLLVTARGYVGWAHPQAQKGDKIARVYGCSRDWKPNERKRAQESLWLPCVVCGSVILKADKVGFLPFYSTTKYDDIGHCKPCSDLLEKLVVSPTPILQRQRSFRGPSPTFSTCGGADMSGFQPAGPALNCSAAARAPRNRS</sequence>
<protein>
    <recommendedName>
        <fullName evidence="2">Heterokaryon incompatibility domain-containing protein</fullName>
    </recommendedName>
</protein>
<reference evidence="3 4" key="1">
    <citation type="journal article" date="2009" name="PLoS Genet.">
        <title>The genome of Nectria haematococca: contribution of supernumerary chromosomes to gene expansion.</title>
        <authorList>
            <person name="Coleman J.J."/>
            <person name="Rounsley S.D."/>
            <person name="Rodriguez-Carres M."/>
            <person name="Kuo A."/>
            <person name="Wasmann C.C."/>
            <person name="Grimwood J."/>
            <person name="Schmutz J."/>
            <person name="Taga M."/>
            <person name="White G.J."/>
            <person name="Zhou S."/>
            <person name="Schwartz D.C."/>
            <person name="Freitag M."/>
            <person name="Ma L.J."/>
            <person name="Danchin E.G."/>
            <person name="Henrissat B."/>
            <person name="Coutinho P.M."/>
            <person name="Nelson D.R."/>
            <person name="Straney D."/>
            <person name="Napoli C.A."/>
            <person name="Barker B.M."/>
            <person name="Gribskov M."/>
            <person name="Rep M."/>
            <person name="Kroken S."/>
            <person name="Molnar I."/>
            <person name="Rensing C."/>
            <person name="Kennell J.C."/>
            <person name="Zamora J."/>
            <person name="Farman M.L."/>
            <person name="Selker E.U."/>
            <person name="Salamov A."/>
            <person name="Shapiro H."/>
            <person name="Pangilinan J."/>
            <person name="Lindquist E."/>
            <person name="Lamers C."/>
            <person name="Grigoriev I.V."/>
            <person name="Geiser D.M."/>
            <person name="Covert S.F."/>
            <person name="Temporini E."/>
            <person name="Vanetten H.D."/>
        </authorList>
    </citation>
    <scope>NUCLEOTIDE SEQUENCE [LARGE SCALE GENOMIC DNA]</scope>
    <source>
        <strain evidence="4">ATCC MYA-4622 / CBS 123669 / FGSC 9596 / NRRL 45880 / 77-13-4</strain>
    </source>
</reference>